<feature type="transmembrane region" description="Helical" evidence="5">
    <location>
        <begin position="393"/>
        <end position="415"/>
    </location>
</feature>
<dbReference type="InterPro" id="IPR020846">
    <property type="entry name" value="MFS_dom"/>
</dbReference>
<proteinExistence type="predicted"/>
<dbReference type="EMBL" id="FNZH01000006">
    <property type="protein sequence ID" value="SEJ60860.1"/>
    <property type="molecule type" value="Genomic_DNA"/>
</dbReference>
<feature type="transmembrane region" description="Helical" evidence="5">
    <location>
        <begin position="276"/>
        <end position="294"/>
    </location>
</feature>
<dbReference type="InterPro" id="IPR036259">
    <property type="entry name" value="MFS_trans_sf"/>
</dbReference>
<dbReference type="PANTHER" id="PTHR11662">
    <property type="entry name" value="SOLUTE CARRIER FAMILY 17"/>
    <property type="match status" value="1"/>
</dbReference>
<dbReference type="STRING" id="1416801.SAMN05192553_10640"/>
<name>A0A1H7AG29_9BACT</name>
<dbReference type="RefSeq" id="WP_244891210.1">
    <property type="nucleotide sequence ID" value="NZ_FNZH01000006.1"/>
</dbReference>
<feature type="transmembrane region" description="Helical" evidence="5">
    <location>
        <begin position="166"/>
        <end position="189"/>
    </location>
</feature>
<dbReference type="PROSITE" id="PS50850">
    <property type="entry name" value="MFS"/>
    <property type="match status" value="1"/>
</dbReference>
<organism evidence="7 8">
    <name type="scientific">Cyclobacterium xiamenense</name>
    <dbReference type="NCBI Taxonomy" id="1297121"/>
    <lineage>
        <taxon>Bacteria</taxon>
        <taxon>Pseudomonadati</taxon>
        <taxon>Bacteroidota</taxon>
        <taxon>Cytophagia</taxon>
        <taxon>Cytophagales</taxon>
        <taxon>Cyclobacteriaceae</taxon>
        <taxon>Cyclobacterium</taxon>
    </lineage>
</organism>
<dbReference type="InterPro" id="IPR050382">
    <property type="entry name" value="MFS_Na/Anion_cotransporter"/>
</dbReference>
<keyword evidence="2 5" id="KW-0812">Transmembrane</keyword>
<feature type="transmembrane region" description="Helical" evidence="5">
    <location>
        <begin position="332"/>
        <end position="353"/>
    </location>
</feature>
<keyword evidence="3 5" id="KW-1133">Transmembrane helix</keyword>
<feature type="transmembrane region" description="Helical" evidence="5">
    <location>
        <begin position="12"/>
        <end position="34"/>
    </location>
</feature>
<dbReference type="GO" id="GO:0022857">
    <property type="term" value="F:transmembrane transporter activity"/>
    <property type="evidence" value="ECO:0007669"/>
    <property type="project" value="InterPro"/>
</dbReference>
<evidence type="ECO:0000313" key="7">
    <source>
        <dbReference type="EMBL" id="SEJ60860.1"/>
    </source>
</evidence>
<evidence type="ECO:0000256" key="5">
    <source>
        <dbReference type="SAM" id="Phobius"/>
    </source>
</evidence>
<dbReference type="CDD" id="cd17319">
    <property type="entry name" value="MFS_ExuT_GudP_like"/>
    <property type="match status" value="1"/>
</dbReference>
<dbReference type="SUPFAM" id="SSF103473">
    <property type="entry name" value="MFS general substrate transporter"/>
    <property type="match status" value="1"/>
</dbReference>
<feature type="transmembrane region" description="Helical" evidence="5">
    <location>
        <begin position="306"/>
        <end position="326"/>
    </location>
</feature>
<evidence type="ECO:0000256" key="4">
    <source>
        <dbReference type="ARBA" id="ARBA00023136"/>
    </source>
</evidence>
<comment type="subcellular location">
    <subcellularLocation>
        <location evidence="1">Membrane</location>
        <topology evidence="1">Multi-pass membrane protein</topology>
    </subcellularLocation>
</comment>
<evidence type="ECO:0000256" key="3">
    <source>
        <dbReference type="ARBA" id="ARBA00022989"/>
    </source>
</evidence>
<reference evidence="8" key="1">
    <citation type="submission" date="2016-10" db="EMBL/GenBank/DDBJ databases">
        <authorList>
            <person name="Varghese N."/>
            <person name="Submissions S."/>
        </authorList>
    </citation>
    <scope>NUCLEOTIDE SEQUENCE [LARGE SCALE GENOMIC DNA]</scope>
    <source>
        <strain evidence="8">IBRC-M 10761</strain>
    </source>
</reference>
<keyword evidence="8" id="KW-1185">Reference proteome</keyword>
<gene>
    <name evidence="7" type="ORF">SAMN05192553_10640</name>
</gene>
<dbReference type="GO" id="GO:0016020">
    <property type="term" value="C:membrane"/>
    <property type="evidence" value="ECO:0007669"/>
    <property type="project" value="UniProtKB-SubCell"/>
</dbReference>
<accession>A0A1H7AG29</accession>
<feature type="transmembrane region" description="Helical" evidence="5">
    <location>
        <begin position="85"/>
        <end position="113"/>
    </location>
</feature>
<feature type="transmembrane region" description="Helical" evidence="5">
    <location>
        <begin position="365"/>
        <end position="387"/>
    </location>
</feature>
<keyword evidence="4 5" id="KW-0472">Membrane</keyword>
<dbReference type="AlphaFoldDB" id="A0A1H7AG29"/>
<dbReference type="InterPro" id="IPR011701">
    <property type="entry name" value="MFS"/>
</dbReference>
<dbReference type="Pfam" id="PF07690">
    <property type="entry name" value="MFS_1"/>
    <property type="match status" value="1"/>
</dbReference>
<evidence type="ECO:0000256" key="1">
    <source>
        <dbReference type="ARBA" id="ARBA00004141"/>
    </source>
</evidence>
<dbReference type="PANTHER" id="PTHR11662:SF399">
    <property type="entry name" value="FI19708P1-RELATED"/>
    <property type="match status" value="1"/>
</dbReference>
<evidence type="ECO:0000256" key="2">
    <source>
        <dbReference type="ARBA" id="ARBA00022692"/>
    </source>
</evidence>
<sequence length="426" mass="46876">MHNLHHKPFIPSRYFMVAGTFLLSMLVYVDRIGISVAKGPMTEALQLSDKQFGWVLSMFALGYALFQTPLGILSDRFGPRKALAAVVSLWSLFTALTGAVTSFISLFVIRFLFGVGEAGAYPGIAKAVYHWIPIRERGIVNGINFSGGRFGAAFALPLVALAIDSLGWRTTFFTLGFLGILWALAWYLLFRDDPEEHPRVSAFEKEEIRLSLSKLGVEAKSTFAVQSLVESRNLWLAMGQYFASNFTFFFCLTWLFPHVKEQFMLNNLEAGVYASLPLVAGAFGNMFSGWLVDTIYKNGHFKWSRVIPAAIGFTLAAGGLLASLFATEVTLAILFLSVAIFGADMTISPSWTLCNDIGKSHSGAVSGTMNMAGNIGSFVTALAFPYLRDWTGSVTPFFIIGTVLNLLAILMWLNVKPDQPIKFKKV</sequence>
<evidence type="ECO:0000313" key="8">
    <source>
        <dbReference type="Proteomes" id="UP000199403"/>
    </source>
</evidence>
<feature type="transmembrane region" description="Helical" evidence="5">
    <location>
        <begin position="54"/>
        <end position="73"/>
    </location>
</feature>
<dbReference type="Gene3D" id="1.20.1250.20">
    <property type="entry name" value="MFS general substrate transporter like domains"/>
    <property type="match status" value="2"/>
</dbReference>
<evidence type="ECO:0000259" key="6">
    <source>
        <dbReference type="PROSITE" id="PS50850"/>
    </source>
</evidence>
<feature type="domain" description="Major facilitator superfamily (MFS) profile" evidence="6">
    <location>
        <begin position="16"/>
        <end position="420"/>
    </location>
</feature>
<feature type="transmembrane region" description="Helical" evidence="5">
    <location>
        <begin position="234"/>
        <end position="256"/>
    </location>
</feature>
<protein>
    <submittedName>
        <fullName evidence="7">MFS transporter, ACS family, glucarate transporter</fullName>
    </submittedName>
</protein>
<dbReference type="Proteomes" id="UP000199403">
    <property type="component" value="Unassembled WGS sequence"/>
</dbReference>